<keyword evidence="1" id="KW-0472">Membrane</keyword>
<gene>
    <name evidence="2" type="ORF">RF11_11131</name>
</gene>
<keyword evidence="1" id="KW-1133">Transmembrane helix</keyword>
<name>A0A0C2MMC6_THEKT</name>
<organism evidence="2 3">
    <name type="scientific">Thelohanellus kitauei</name>
    <name type="common">Myxosporean</name>
    <dbReference type="NCBI Taxonomy" id="669202"/>
    <lineage>
        <taxon>Eukaryota</taxon>
        <taxon>Metazoa</taxon>
        <taxon>Cnidaria</taxon>
        <taxon>Myxozoa</taxon>
        <taxon>Myxosporea</taxon>
        <taxon>Bivalvulida</taxon>
        <taxon>Platysporina</taxon>
        <taxon>Myxobolidae</taxon>
        <taxon>Thelohanellus</taxon>
    </lineage>
</organism>
<reference evidence="2 3" key="1">
    <citation type="journal article" date="2014" name="Genome Biol. Evol.">
        <title>The genome of the myxosporean Thelohanellus kitauei shows adaptations to nutrient acquisition within its fish host.</title>
        <authorList>
            <person name="Yang Y."/>
            <person name="Xiong J."/>
            <person name="Zhou Z."/>
            <person name="Huo F."/>
            <person name="Miao W."/>
            <person name="Ran C."/>
            <person name="Liu Y."/>
            <person name="Zhang J."/>
            <person name="Feng J."/>
            <person name="Wang M."/>
            <person name="Wang M."/>
            <person name="Wang L."/>
            <person name="Yao B."/>
        </authorList>
    </citation>
    <scope>NUCLEOTIDE SEQUENCE [LARGE SCALE GENOMIC DNA]</scope>
    <source>
        <strain evidence="2">Wuqing</strain>
    </source>
</reference>
<keyword evidence="1" id="KW-0812">Transmembrane</keyword>
<protein>
    <submittedName>
        <fullName evidence="2">Uncharacterized protein</fullName>
    </submittedName>
</protein>
<keyword evidence="3" id="KW-1185">Reference proteome</keyword>
<dbReference type="AlphaFoldDB" id="A0A0C2MMC6"/>
<proteinExistence type="predicted"/>
<comment type="caution">
    <text evidence="2">The sequence shown here is derived from an EMBL/GenBank/DDBJ whole genome shotgun (WGS) entry which is preliminary data.</text>
</comment>
<dbReference type="EMBL" id="JWZT01003801">
    <property type="protein sequence ID" value="KII65515.1"/>
    <property type="molecule type" value="Genomic_DNA"/>
</dbReference>
<dbReference type="Proteomes" id="UP000031668">
    <property type="component" value="Unassembled WGS sequence"/>
</dbReference>
<accession>A0A0C2MMC6</accession>
<feature type="transmembrane region" description="Helical" evidence="1">
    <location>
        <begin position="59"/>
        <end position="82"/>
    </location>
</feature>
<sequence length="104" mass="11992">MILVFNILSMVGEYHYATYHIDPDTGRRSCTDESKPCLTLDSALAKLVSNIIIDFHIHLMIFMITIILNMCILPSSVLWFFFVASLNLFVRFSIHVFNYTQVSL</sequence>
<evidence type="ECO:0000313" key="2">
    <source>
        <dbReference type="EMBL" id="KII65515.1"/>
    </source>
</evidence>
<evidence type="ECO:0000256" key="1">
    <source>
        <dbReference type="SAM" id="Phobius"/>
    </source>
</evidence>
<evidence type="ECO:0000313" key="3">
    <source>
        <dbReference type="Proteomes" id="UP000031668"/>
    </source>
</evidence>